<accession>A0A4Y2RGB1</accession>
<dbReference type="EMBL" id="BGPR01144791">
    <property type="protein sequence ID" value="GBN74749.1"/>
    <property type="molecule type" value="Genomic_DNA"/>
</dbReference>
<dbReference type="EMBL" id="BGPR01144785">
    <property type="protein sequence ID" value="GBN74737.1"/>
    <property type="molecule type" value="Genomic_DNA"/>
</dbReference>
<proteinExistence type="predicted"/>
<evidence type="ECO:0000313" key="4">
    <source>
        <dbReference type="EMBL" id="GBN74749.1"/>
    </source>
</evidence>
<dbReference type="EMBL" id="BGPR01144771">
    <property type="protein sequence ID" value="GBN74713.1"/>
    <property type="molecule type" value="Genomic_DNA"/>
</dbReference>
<keyword evidence="5" id="KW-1185">Reference proteome</keyword>
<sequence>MEMRTCHVSKQTLASRLDIVMVVFELAPAEVVPLSQGSSHEPLVMGAILRGSEYSIKCRGGLVIRVGSACLGWPEKFVCDYYDMPLSMVPKYKNKKLLYT</sequence>
<organism evidence="3 5">
    <name type="scientific">Araneus ventricosus</name>
    <name type="common">Orbweaver spider</name>
    <name type="synonym">Epeira ventricosa</name>
    <dbReference type="NCBI Taxonomy" id="182803"/>
    <lineage>
        <taxon>Eukaryota</taxon>
        <taxon>Metazoa</taxon>
        <taxon>Ecdysozoa</taxon>
        <taxon>Arthropoda</taxon>
        <taxon>Chelicerata</taxon>
        <taxon>Arachnida</taxon>
        <taxon>Araneae</taxon>
        <taxon>Araneomorphae</taxon>
        <taxon>Entelegynae</taxon>
        <taxon>Araneoidea</taxon>
        <taxon>Araneidae</taxon>
        <taxon>Araneus</taxon>
    </lineage>
</organism>
<evidence type="ECO:0000313" key="1">
    <source>
        <dbReference type="EMBL" id="GBN74713.1"/>
    </source>
</evidence>
<evidence type="ECO:0000313" key="5">
    <source>
        <dbReference type="Proteomes" id="UP000499080"/>
    </source>
</evidence>
<dbReference type="Proteomes" id="UP000499080">
    <property type="component" value="Unassembled WGS sequence"/>
</dbReference>
<dbReference type="EMBL" id="BGPR01144788">
    <property type="protein sequence ID" value="GBN74743.1"/>
    <property type="molecule type" value="Genomic_DNA"/>
</dbReference>
<reference evidence="3 5" key="1">
    <citation type="journal article" date="2019" name="Sci. Rep.">
        <title>Orb-weaving spider Araneus ventricosus genome elucidates the spidroin gene catalogue.</title>
        <authorList>
            <person name="Kono N."/>
            <person name="Nakamura H."/>
            <person name="Ohtoshi R."/>
            <person name="Moran D.A.P."/>
            <person name="Shinohara A."/>
            <person name="Yoshida Y."/>
            <person name="Fujiwara M."/>
            <person name="Mori M."/>
            <person name="Tomita M."/>
            <person name="Arakawa K."/>
        </authorList>
    </citation>
    <scope>NUCLEOTIDE SEQUENCE [LARGE SCALE GENOMIC DNA]</scope>
</reference>
<evidence type="ECO:0000313" key="3">
    <source>
        <dbReference type="EMBL" id="GBN74743.1"/>
    </source>
</evidence>
<comment type="caution">
    <text evidence="3">The sequence shown here is derived from an EMBL/GenBank/DDBJ whole genome shotgun (WGS) entry which is preliminary data.</text>
</comment>
<name>A0A4Y2RGB1_ARAVE</name>
<gene>
    <name evidence="1" type="ORF">AVEN_273821_1</name>
    <name evidence="2" type="ORF">AVEN_53890_1</name>
    <name evidence="3" type="ORF">AVEN_62589_1</name>
    <name evidence="4" type="ORF">AVEN_80323_1</name>
</gene>
<dbReference type="AlphaFoldDB" id="A0A4Y2RGB1"/>
<protein>
    <submittedName>
        <fullName evidence="3">Uncharacterized protein</fullName>
    </submittedName>
</protein>
<evidence type="ECO:0000313" key="2">
    <source>
        <dbReference type="EMBL" id="GBN74737.1"/>
    </source>
</evidence>